<gene>
    <name evidence="2" type="ORF">SLS56_003934</name>
</gene>
<reference evidence="2 3" key="1">
    <citation type="submission" date="2024-02" db="EMBL/GenBank/DDBJ databases">
        <title>De novo assembly and annotation of 12 fungi associated with fruit tree decline syndrome in Ontario, Canada.</title>
        <authorList>
            <person name="Sulman M."/>
            <person name="Ellouze W."/>
            <person name="Ilyukhin E."/>
        </authorList>
    </citation>
    <scope>NUCLEOTIDE SEQUENCE [LARGE SCALE GENOMIC DNA]</scope>
    <source>
        <strain evidence="2 3">M1-105</strain>
    </source>
</reference>
<evidence type="ECO:0000256" key="1">
    <source>
        <dbReference type="SAM" id="MobiDB-lite"/>
    </source>
</evidence>
<dbReference type="Proteomes" id="UP001521116">
    <property type="component" value="Unassembled WGS sequence"/>
</dbReference>
<name>A0ABR3SXX1_9PEZI</name>
<organism evidence="2 3">
    <name type="scientific">Neofusicoccum ribis</name>
    <dbReference type="NCBI Taxonomy" id="45134"/>
    <lineage>
        <taxon>Eukaryota</taxon>
        <taxon>Fungi</taxon>
        <taxon>Dikarya</taxon>
        <taxon>Ascomycota</taxon>
        <taxon>Pezizomycotina</taxon>
        <taxon>Dothideomycetes</taxon>
        <taxon>Dothideomycetes incertae sedis</taxon>
        <taxon>Botryosphaeriales</taxon>
        <taxon>Botryosphaeriaceae</taxon>
        <taxon>Neofusicoccum</taxon>
    </lineage>
</organism>
<dbReference type="EMBL" id="JAJVDC020000033">
    <property type="protein sequence ID" value="KAL1632200.1"/>
    <property type="molecule type" value="Genomic_DNA"/>
</dbReference>
<feature type="region of interest" description="Disordered" evidence="1">
    <location>
        <begin position="1"/>
        <end position="55"/>
    </location>
</feature>
<keyword evidence="3" id="KW-1185">Reference proteome</keyword>
<sequence length="94" mass="9341">MTLPGDAGPAAAAAAAATASPGPASPRVPLAESSSPSTPDAAGGEQDEENEELPMTMAASVLLTSLPKDAKSALEGAGMEVFRRGKEGEFEKGE</sequence>
<protein>
    <submittedName>
        <fullName evidence="2">Uncharacterized protein</fullName>
    </submittedName>
</protein>
<comment type="caution">
    <text evidence="2">The sequence shown here is derived from an EMBL/GenBank/DDBJ whole genome shotgun (WGS) entry which is preliminary data.</text>
</comment>
<feature type="compositionally biased region" description="Low complexity" evidence="1">
    <location>
        <begin position="7"/>
        <end position="22"/>
    </location>
</feature>
<evidence type="ECO:0000313" key="2">
    <source>
        <dbReference type="EMBL" id="KAL1632200.1"/>
    </source>
</evidence>
<accession>A0ABR3SXX1</accession>
<proteinExistence type="predicted"/>
<evidence type="ECO:0000313" key="3">
    <source>
        <dbReference type="Proteomes" id="UP001521116"/>
    </source>
</evidence>